<reference evidence="9 10" key="1">
    <citation type="journal article" date="2019" name="Genome Biol. Evol.">
        <title>Insights into the evolution of the New World diploid cottons (Gossypium, subgenus Houzingenia) based on genome sequencing.</title>
        <authorList>
            <person name="Grover C.E."/>
            <person name="Arick M.A. 2nd"/>
            <person name="Thrash A."/>
            <person name="Conover J.L."/>
            <person name="Sanders W.S."/>
            <person name="Peterson D.G."/>
            <person name="Frelichowski J.E."/>
            <person name="Scheffler J.A."/>
            <person name="Scheffler B.E."/>
            <person name="Wendel J.F."/>
        </authorList>
    </citation>
    <scope>NUCLEOTIDE SEQUENCE [LARGE SCALE GENOMIC DNA]</scope>
    <source>
        <strain evidence="9">0</strain>
        <tissue evidence="9">Leaf</tissue>
    </source>
</reference>
<comment type="subcellular location">
    <subcellularLocation>
        <location evidence="1">Endomembrane system</location>
        <topology evidence="1">Multi-pass membrane protein</topology>
    </subcellularLocation>
</comment>
<comment type="caution">
    <text evidence="9">The sequence shown here is derived from an EMBL/GenBank/DDBJ whole genome shotgun (WGS) entry which is preliminary data.</text>
</comment>
<dbReference type="OrthoDB" id="678343at2759"/>
<feature type="signal peptide" evidence="8">
    <location>
        <begin position="1"/>
        <end position="22"/>
    </location>
</feature>
<feature type="transmembrane region" description="Helical" evidence="7">
    <location>
        <begin position="48"/>
        <end position="77"/>
    </location>
</feature>
<keyword evidence="5 7" id="KW-0472">Membrane</keyword>
<name>A0A7J9GHR2_9ROSI</name>
<comment type="similarity">
    <text evidence="6">Belongs to the DESIGUAL family.</text>
</comment>
<evidence type="ECO:0000256" key="5">
    <source>
        <dbReference type="ARBA" id="ARBA00023136"/>
    </source>
</evidence>
<feature type="chain" id="PRO_5029620783" evidence="8">
    <location>
        <begin position="23"/>
        <end position="230"/>
    </location>
</feature>
<dbReference type="InterPro" id="IPR052222">
    <property type="entry name" value="DESIGUAL"/>
</dbReference>
<dbReference type="Pfam" id="PF06749">
    <property type="entry name" value="DUF1218"/>
    <property type="match status" value="1"/>
</dbReference>
<gene>
    <name evidence="9" type="ORF">Gohar_007822</name>
</gene>
<dbReference type="PANTHER" id="PTHR31769">
    <property type="entry name" value="OS07G0462200 PROTEIN-RELATED"/>
    <property type="match status" value="1"/>
</dbReference>
<evidence type="ECO:0000256" key="2">
    <source>
        <dbReference type="ARBA" id="ARBA00022692"/>
    </source>
</evidence>
<dbReference type="AlphaFoldDB" id="A0A7J9GHR2"/>
<evidence type="ECO:0000256" key="7">
    <source>
        <dbReference type="SAM" id="Phobius"/>
    </source>
</evidence>
<keyword evidence="10" id="KW-1185">Reference proteome</keyword>
<keyword evidence="3 8" id="KW-0732">Signal</keyword>
<dbReference type="GO" id="GO:0012505">
    <property type="term" value="C:endomembrane system"/>
    <property type="evidence" value="ECO:0007669"/>
    <property type="project" value="UniProtKB-SubCell"/>
</dbReference>
<accession>A0A7J9GHR2</accession>
<sequence>MDKMGILCFVVALLGMISAGAGFAAEVTRVKASQVKLDSFRQCSYPQSPALVFSIISAATILMAQIIINVATGCFCCIRRTAEPHFTKLSFLLLYYFMVIFHHNPRVVHLDHLTQSPQLALFLVEITFIIGMGLLLAGAALNDRHDEVIVKNGGYYCYVIKPGVFATGAVLAAVSSIFGVFYYQTLNSKEKGTSNVEIPNQGGIVMAQPQFPIQNSGFVNEDAYNKRQFS</sequence>
<evidence type="ECO:0000256" key="4">
    <source>
        <dbReference type="ARBA" id="ARBA00022989"/>
    </source>
</evidence>
<dbReference type="InterPro" id="IPR009606">
    <property type="entry name" value="DEAL/Modifying_wall_lignin1/2"/>
</dbReference>
<dbReference type="EMBL" id="JABFAD010000004">
    <property type="protein sequence ID" value="MBA0797099.1"/>
    <property type="molecule type" value="Genomic_DNA"/>
</dbReference>
<keyword evidence="4 7" id="KW-1133">Transmembrane helix</keyword>
<protein>
    <submittedName>
        <fullName evidence="9">Uncharacterized protein</fullName>
    </submittedName>
</protein>
<organism evidence="9 10">
    <name type="scientific">Gossypium harknessii</name>
    <dbReference type="NCBI Taxonomy" id="34285"/>
    <lineage>
        <taxon>Eukaryota</taxon>
        <taxon>Viridiplantae</taxon>
        <taxon>Streptophyta</taxon>
        <taxon>Embryophyta</taxon>
        <taxon>Tracheophyta</taxon>
        <taxon>Spermatophyta</taxon>
        <taxon>Magnoliopsida</taxon>
        <taxon>eudicotyledons</taxon>
        <taxon>Gunneridae</taxon>
        <taxon>Pentapetalae</taxon>
        <taxon>rosids</taxon>
        <taxon>malvids</taxon>
        <taxon>Malvales</taxon>
        <taxon>Malvaceae</taxon>
        <taxon>Malvoideae</taxon>
        <taxon>Gossypium</taxon>
    </lineage>
</organism>
<evidence type="ECO:0000256" key="8">
    <source>
        <dbReference type="SAM" id="SignalP"/>
    </source>
</evidence>
<evidence type="ECO:0000256" key="3">
    <source>
        <dbReference type="ARBA" id="ARBA00022729"/>
    </source>
</evidence>
<feature type="transmembrane region" description="Helical" evidence="7">
    <location>
        <begin position="89"/>
        <end position="107"/>
    </location>
</feature>
<keyword evidence="2 7" id="KW-0812">Transmembrane</keyword>
<evidence type="ECO:0000256" key="1">
    <source>
        <dbReference type="ARBA" id="ARBA00004127"/>
    </source>
</evidence>
<dbReference type="Proteomes" id="UP000593560">
    <property type="component" value="Unassembled WGS sequence"/>
</dbReference>
<evidence type="ECO:0000313" key="9">
    <source>
        <dbReference type="EMBL" id="MBA0797099.1"/>
    </source>
</evidence>
<proteinExistence type="inferred from homology"/>
<evidence type="ECO:0000313" key="10">
    <source>
        <dbReference type="Proteomes" id="UP000593560"/>
    </source>
</evidence>
<feature type="transmembrane region" description="Helical" evidence="7">
    <location>
        <begin position="162"/>
        <end position="183"/>
    </location>
</feature>
<feature type="transmembrane region" description="Helical" evidence="7">
    <location>
        <begin position="119"/>
        <end position="141"/>
    </location>
</feature>
<evidence type="ECO:0000256" key="6">
    <source>
        <dbReference type="ARBA" id="ARBA00029467"/>
    </source>
</evidence>